<dbReference type="AlphaFoldDB" id="A0A395IAG3"/>
<name>A0A395IAG3_ASPHC</name>
<evidence type="ECO:0000313" key="1">
    <source>
        <dbReference type="EMBL" id="RAL17250.1"/>
    </source>
</evidence>
<gene>
    <name evidence="1" type="ORF">BO97DRAFT_2933</name>
</gene>
<dbReference type="EMBL" id="KZ824267">
    <property type="protein sequence ID" value="RAL17250.1"/>
    <property type="molecule type" value="Genomic_DNA"/>
</dbReference>
<protein>
    <submittedName>
        <fullName evidence="1">Uncharacterized protein</fullName>
    </submittedName>
</protein>
<reference evidence="1 2" key="1">
    <citation type="submission" date="2018-02" db="EMBL/GenBank/DDBJ databases">
        <title>The genomes of Aspergillus section Nigri reveals drivers in fungal speciation.</title>
        <authorList>
            <consortium name="DOE Joint Genome Institute"/>
            <person name="Vesth T.C."/>
            <person name="Nybo J."/>
            <person name="Theobald S."/>
            <person name="Brandl J."/>
            <person name="Frisvad J.C."/>
            <person name="Nielsen K.F."/>
            <person name="Lyhne E.K."/>
            <person name="Kogle M.E."/>
            <person name="Kuo A."/>
            <person name="Riley R."/>
            <person name="Clum A."/>
            <person name="Nolan M."/>
            <person name="Lipzen A."/>
            <person name="Salamov A."/>
            <person name="Henrissat B."/>
            <person name="Wiebenga A."/>
            <person name="De vries R.P."/>
            <person name="Grigoriev I.V."/>
            <person name="Mortensen U.H."/>
            <person name="Andersen M.R."/>
            <person name="Baker S.E."/>
        </authorList>
    </citation>
    <scope>NUCLEOTIDE SEQUENCE [LARGE SCALE GENOMIC DNA]</scope>
    <source>
        <strain evidence="1 2">CBS 101889</strain>
    </source>
</reference>
<evidence type="ECO:0000313" key="2">
    <source>
        <dbReference type="Proteomes" id="UP000248961"/>
    </source>
</evidence>
<dbReference type="VEuPathDB" id="FungiDB:BO97DRAFT_2933"/>
<proteinExistence type="predicted"/>
<keyword evidence="2" id="KW-1185">Reference proteome</keyword>
<accession>A0A395IAG3</accession>
<sequence length="185" mass="20918">MADRSPRHAPIPLFVSTLAIPADHSSRWPFSLLLPARLAHTQIHVVNLSSARVLQLILQILSLSQIMARLPDVGLVSLLLPSCCRKLAHRTRGRSSRRHRPSLFSLARPGHRHDNLEVHCRHGYFGRVRELFSHGLRSFWAYFYRSQSIVHQIVTIKAQRLRAAPPLSTPVGAESRNCPINPSQD</sequence>
<dbReference type="GeneID" id="37195427"/>
<dbReference type="Proteomes" id="UP000248961">
    <property type="component" value="Unassembled WGS sequence"/>
</dbReference>
<dbReference type="RefSeq" id="XP_025556404.1">
    <property type="nucleotide sequence ID" value="XM_025691138.1"/>
</dbReference>
<organism evidence="1 2">
    <name type="scientific">Aspergillus homomorphus (strain CBS 101889)</name>
    <dbReference type="NCBI Taxonomy" id="1450537"/>
    <lineage>
        <taxon>Eukaryota</taxon>
        <taxon>Fungi</taxon>
        <taxon>Dikarya</taxon>
        <taxon>Ascomycota</taxon>
        <taxon>Pezizomycotina</taxon>
        <taxon>Eurotiomycetes</taxon>
        <taxon>Eurotiomycetidae</taxon>
        <taxon>Eurotiales</taxon>
        <taxon>Aspergillaceae</taxon>
        <taxon>Aspergillus</taxon>
        <taxon>Aspergillus subgen. Circumdati</taxon>
    </lineage>
</organism>